<dbReference type="Proteomes" id="UP001055879">
    <property type="component" value="Linkage Group LG18"/>
</dbReference>
<reference evidence="2" key="1">
    <citation type="journal article" date="2022" name="Mol. Ecol. Resour.">
        <title>The genomes of chicory, endive, great burdock and yacon provide insights into Asteraceae palaeo-polyploidization history and plant inulin production.</title>
        <authorList>
            <person name="Fan W."/>
            <person name="Wang S."/>
            <person name="Wang H."/>
            <person name="Wang A."/>
            <person name="Jiang F."/>
            <person name="Liu H."/>
            <person name="Zhao H."/>
            <person name="Xu D."/>
            <person name="Zhang Y."/>
        </authorList>
    </citation>
    <scope>NUCLEOTIDE SEQUENCE [LARGE SCALE GENOMIC DNA]</scope>
    <source>
        <strain evidence="2">cv. Niubang</strain>
    </source>
</reference>
<evidence type="ECO:0000313" key="2">
    <source>
        <dbReference type="Proteomes" id="UP001055879"/>
    </source>
</evidence>
<evidence type="ECO:0000313" key="1">
    <source>
        <dbReference type="EMBL" id="KAI3665790.1"/>
    </source>
</evidence>
<comment type="caution">
    <text evidence="1">The sequence shown here is derived from an EMBL/GenBank/DDBJ whole genome shotgun (WGS) entry which is preliminary data.</text>
</comment>
<organism evidence="1 2">
    <name type="scientific">Arctium lappa</name>
    <name type="common">Greater burdock</name>
    <name type="synonym">Lappa major</name>
    <dbReference type="NCBI Taxonomy" id="4217"/>
    <lineage>
        <taxon>Eukaryota</taxon>
        <taxon>Viridiplantae</taxon>
        <taxon>Streptophyta</taxon>
        <taxon>Embryophyta</taxon>
        <taxon>Tracheophyta</taxon>
        <taxon>Spermatophyta</taxon>
        <taxon>Magnoliopsida</taxon>
        <taxon>eudicotyledons</taxon>
        <taxon>Gunneridae</taxon>
        <taxon>Pentapetalae</taxon>
        <taxon>asterids</taxon>
        <taxon>campanulids</taxon>
        <taxon>Asterales</taxon>
        <taxon>Asteraceae</taxon>
        <taxon>Carduoideae</taxon>
        <taxon>Cardueae</taxon>
        <taxon>Arctiinae</taxon>
        <taxon>Arctium</taxon>
    </lineage>
</organism>
<sequence length="501" mass="55752">MYVGRVLFGGKWDDDSCEAEDEEKQQGEESGTICQRACASEEATSLPHHLRRKSCSSLSNSIFNRAPLMADTSKIQPLSPQSNTSQHQVLEEEEDETISPQQTLDNSIPNCSSLIEDDDDLVNVDEEDVPYTFNFDPFSPLNSSFFVPSTSSSFSHHRHNQQVNSNSCSCCSCESESESESESEDCPDSTVYPDCLYGHEEEYDQMDFITDLFDSRGEIEHVSDVGISVSEANNDHDDDDDDDFVSSNIEELGLGFEGGGGGGLRVVGIESDSDTEESGQVNDQNDERIQITDLNLEHFWDCPSFDTARVDEIERDGLSSVIDRTEEISVSSEISSEGDSAVGVLEWEILLAVNNLERDLEFETNGDEGFVYTPEFDTLIGQFVETVRALRGSPPAAKSIIDNLPLVALKTNYSKDGDHDLDQDHVICAVCKDEITMEEKVTQLPCRHHYHGDCIVPWLSIRNTCPVCRFELPTDDVDYERSKNRVNDSELVVGYGSELSP</sequence>
<protein>
    <submittedName>
        <fullName evidence="1">Uncharacterized protein</fullName>
    </submittedName>
</protein>
<accession>A0ACB8XGV3</accession>
<proteinExistence type="predicted"/>
<keyword evidence="2" id="KW-1185">Reference proteome</keyword>
<gene>
    <name evidence="1" type="ORF">L6452_44424</name>
</gene>
<name>A0ACB8XGV3_ARCLA</name>
<dbReference type="EMBL" id="CM042064">
    <property type="protein sequence ID" value="KAI3665790.1"/>
    <property type="molecule type" value="Genomic_DNA"/>
</dbReference>
<reference evidence="1 2" key="2">
    <citation type="journal article" date="2022" name="Mol. Ecol. Resour.">
        <title>The genomes of chicory, endive, great burdock and yacon provide insights into Asteraceae paleo-polyploidization history and plant inulin production.</title>
        <authorList>
            <person name="Fan W."/>
            <person name="Wang S."/>
            <person name="Wang H."/>
            <person name="Wang A."/>
            <person name="Jiang F."/>
            <person name="Liu H."/>
            <person name="Zhao H."/>
            <person name="Xu D."/>
            <person name="Zhang Y."/>
        </authorList>
    </citation>
    <scope>NUCLEOTIDE SEQUENCE [LARGE SCALE GENOMIC DNA]</scope>
    <source>
        <strain evidence="2">cv. Niubang</strain>
    </source>
</reference>